<sequence>MDWGSIKRNLRIQSGRSRRVNEQLAAERTKRRQAQTSVLEVARSEETKESNFGSRAGIVGFSGQQHIGNTGRKTKMAGAGKKKSPPVSKQKTTNGTINGTPSIPLQEQPEQHQQQEQEEHQEHQDHHEHQDHQEHQEQQIDDNHENDDFDLRPPTRLSKPTSVDDLSKAVFSAGHLETILHNPELFSRFTVFLNRYRPQIAPVLIKYLEMQKAMKAVDYANAVAESIADLENLESEEKTTPAAEVNALFKDMSQSAFDKLLSEALPAYITFNLVKVTTEIMINEITGRKTPVMEGLTSGLSEVFCLVDPNQHDSPIIYASEEFYNFTGYSSNFVIGTNCRFLQGPKTEQHSVRRLRQATEEGQELSEALLNYRRDGRPFINLLMIAPLHDDKGRVKYYIGAQVDASGLVEGGKGLESFEQYLSEEQRRGRRTTTSRNVPTDNKSHTAKQNALSKLGELSDLFDLEETGVVAERSRSRSSSRTEATERTSVPSKQRRIFNEPSDDESEDTNMIKEEKAAWSLSQNGLSGKLPGVYESYFLMRPSPSLKIIFVSPALKEMGNLVQSPLLSHVTASRATLNGLKESFASGNPVTAKVLFQAEASGPDDGHELSQEQSEKKLEDSASREKGRRIWISATPLMDSDDNVGVWMVVVVDSKSLGSAASSHNRRQPQDAASNVSETPPSGSSTLKDAGSEPDSSRATLNTPCRSKSKHPTYIEIPEHQSPATQWGDDEIKRNDNMDTESTADVLESTSVKSDVIPLGGSAATPDPLSHSRTNSMELRESQTQSTEEPRNGPPVMNEADARMLNSEAPNTPTSPASDHSNDDAKHFKRQSLPQSHADFAPGKSTLPMDYLRHPGRTITPSNPGANGVAAGDNRDGDDDGGRREEVETPFSID</sequence>
<dbReference type="Gene3D" id="3.30.450.20">
    <property type="entry name" value="PAS domain"/>
    <property type="match status" value="1"/>
</dbReference>
<dbReference type="GO" id="GO:0005634">
    <property type="term" value="C:nucleus"/>
    <property type="evidence" value="ECO:0007669"/>
    <property type="project" value="TreeGrafter"/>
</dbReference>
<dbReference type="PANTHER" id="PTHR47429">
    <property type="entry name" value="PROTEIN TWIN LOV 1"/>
    <property type="match status" value="1"/>
</dbReference>
<evidence type="ECO:0000259" key="5">
    <source>
        <dbReference type="PROSITE" id="PS50113"/>
    </source>
</evidence>
<feature type="compositionally biased region" description="Polar residues" evidence="4">
    <location>
        <begin position="697"/>
        <end position="706"/>
    </location>
</feature>
<dbReference type="InterPro" id="IPR000700">
    <property type="entry name" value="PAS-assoc_C"/>
</dbReference>
<dbReference type="AlphaFoldDB" id="A0A7D8UUB4"/>
<organism evidence="6 7">
    <name type="scientific">Lachnellula cervina</name>
    <dbReference type="NCBI Taxonomy" id="1316786"/>
    <lineage>
        <taxon>Eukaryota</taxon>
        <taxon>Fungi</taxon>
        <taxon>Dikarya</taxon>
        <taxon>Ascomycota</taxon>
        <taxon>Pezizomycotina</taxon>
        <taxon>Leotiomycetes</taxon>
        <taxon>Helotiales</taxon>
        <taxon>Lachnaceae</taxon>
        <taxon>Lachnellula</taxon>
    </lineage>
</organism>
<evidence type="ECO:0000256" key="4">
    <source>
        <dbReference type="SAM" id="MobiDB-lite"/>
    </source>
</evidence>
<feature type="domain" description="PAC" evidence="5">
    <location>
        <begin position="363"/>
        <end position="417"/>
    </location>
</feature>
<evidence type="ECO:0000313" key="7">
    <source>
        <dbReference type="Proteomes" id="UP000481288"/>
    </source>
</evidence>
<dbReference type="EMBL" id="QGMG01000045">
    <property type="protein sequence ID" value="TVY58342.1"/>
    <property type="molecule type" value="Genomic_DNA"/>
</dbReference>
<dbReference type="NCBIfam" id="TIGR00229">
    <property type="entry name" value="sensory_box"/>
    <property type="match status" value="1"/>
</dbReference>
<keyword evidence="1" id="KW-0285">Flavoprotein</keyword>
<feature type="region of interest" description="Disordered" evidence="4">
    <location>
        <begin position="1"/>
        <end position="162"/>
    </location>
</feature>
<feature type="compositionally biased region" description="Polar residues" evidence="4">
    <location>
        <begin position="808"/>
        <end position="819"/>
    </location>
</feature>
<dbReference type="CDD" id="cd00130">
    <property type="entry name" value="PAS"/>
    <property type="match status" value="1"/>
</dbReference>
<feature type="region of interest" description="Disordered" evidence="4">
    <location>
        <begin position="601"/>
        <end position="625"/>
    </location>
</feature>
<feature type="compositionally biased region" description="Basic residues" evidence="4">
    <location>
        <begin position="72"/>
        <end position="84"/>
    </location>
</feature>
<comment type="caution">
    <text evidence="6">The sequence shown here is derived from an EMBL/GenBank/DDBJ whole genome shotgun (WGS) entry which is preliminary data.</text>
</comment>
<reference evidence="6 7" key="1">
    <citation type="submission" date="2018-05" db="EMBL/GenBank/DDBJ databases">
        <title>Whole genome sequencing for identification of molecular markers to develop diagnostic detection tools for the regulated plant pathogen Lachnellula willkommii.</title>
        <authorList>
            <person name="Giroux E."/>
            <person name="Bilodeau G."/>
        </authorList>
    </citation>
    <scope>NUCLEOTIDE SEQUENCE [LARGE SCALE GENOMIC DNA]</scope>
    <source>
        <strain evidence="6 7">CBS 625.97</strain>
    </source>
</reference>
<feature type="compositionally biased region" description="Low complexity" evidence="4">
    <location>
        <begin position="477"/>
        <end position="490"/>
    </location>
</feature>
<keyword evidence="2" id="KW-0288">FMN</keyword>
<evidence type="ECO:0000313" key="6">
    <source>
        <dbReference type="EMBL" id="TVY58342.1"/>
    </source>
</evidence>
<dbReference type="InterPro" id="IPR035965">
    <property type="entry name" value="PAS-like_dom_sf"/>
</dbReference>
<protein>
    <submittedName>
        <fullName evidence="6">Phototropin-2</fullName>
    </submittedName>
</protein>
<dbReference type="InterPro" id="IPR000014">
    <property type="entry name" value="PAS"/>
</dbReference>
<accession>A0A7D8UUB4</accession>
<dbReference type="SUPFAM" id="SSF55785">
    <property type="entry name" value="PYP-like sensor domain (PAS domain)"/>
    <property type="match status" value="1"/>
</dbReference>
<name>A0A7D8UUB4_9HELO</name>
<feature type="region of interest" description="Disordered" evidence="4">
    <location>
        <begin position="423"/>
        <end position="449"/>
    </location>
</feature>
<feature type="compositionally biased region" description="Polar residues" evidence="4">
    <location>
        <begin position="434"/>
        <end position="449"/>
    </location>
</feature>
<evidence type="ECO:0000256" key="2">
    <source>
        <dbReference type="ARBA" id="ARBA00022643"/>
    </source>
</evidence>
<feature type="region of interest" description="Disordered" evidence="4">
    <location>
        <begin position="659"/>
        <end position="894"/>
    </location>
</feature>
<dbReference type="PROSITE" id="PS50113">
    <property type="entry name" value="PAC"/>
    <property type="match status" value="1"/>
</dbReference>
<feature type="compositionally biased region" description="Polar residues" evidence="4">
    <location>
        <begin position="671"/>
        <end position="687"/>
    </location>
</feature>
<dbReference type="OrthoDB" id="447251at2759"/>
<feature type="compositionally biased region" description="Basic and acidic residues" evidence="4">
    <location>
        <begin position="604"/>
        <end position="625"/>
    </location>
</feature>
<keyword evidence="3" id="KW-0157">Chromophore</keyword>
<gene>
    <name evidence="6" type="primary">PHOT2_1</name>
    <name evidence="6" type="ORF">LCER1_G002686</name>
</gene>
<dbReference type="PANTHER" id="PTHR47429:SF2">
    <property type="entry name" value="PROTEIN TWIN LOV 1"/>
    <property type="match status" value="1"/>
</dbReference>
<feature type="compositionally biased region" description="Basic and acidic residues" evidence="4">
    <location>
        <begin position="109"/>
        <end position="143"/>
    </location>
</feature>
<feature type="compositionally biased region" description="Polar residues" evidence="4">
    <location>
        <begin position="771"/>
        <end position="787"/>
    </location>
</feature>
<proteinExistence type="predicted"/>
<dbReference type="Proteomes" id="UP000481288">
    <property type="component" value="Unassembled WGS sequence"/>
</dbReference>
<keyword evidence="7" id="KW-1185">Reference proteome</keyword>
<feature type="compositionally biased region" description="Basic and acidic residues" evidence="4">
    <location>
        <begin position="19"/>
        <end position="28"/>
    </location>
</feature>
<feature type="region of interest" description="Disordered" evidence="4">
    <location>
        <begin position="469"/>
        <end position="510"/>
    </location>
</feature>
<feature type="compositionally biased region" description="Polar residues" evidence="4">
    <location>
        <begin position="87"/>
        <end position="105"/>
    </location>
</feature>
<feature type="compositionally biased region" description="Polar residues" evidence="4">
    <location>
        <begin position="740"/>
        <end position="753"/>
    </location>
</feature>
<evidence type="ECO:0000256" key="3">
    <source>
        <dbReference type="ARBA" id="ARBA00022991"/>
    </source>
</evidence>
<evidence type="ECO:0000256" key="1">
    <source>
        <dbReference type="ARBA" id="ARBA00022630"/>
    </source>
</evidence>
<dbReference type="Pfam" id="PF13426">
    <property type="entry name" value="PAS_9"/>
    <property type="match status" value="2"/>
</dbReference>